<evidence type="ECO:0000313" key="3">
    <source>
        <dbReference type="Proteomes" id="UP001165074"/>
    </source>
</evidence>
<organism evidence="2 3">
    <name type="scientific">Actinoallomurus iriomotensis</name>
    <dbReference type="NCBI Taxonomy" id="478107"/>
    <lineage>
        <taxon>Bacteria</taxon>
        <taxon>Bacillati</taxon>
        <taxon>Actinomycetota</taxon>
        <taxon>Actinomycetes</taxon>
        <taxon>Streptosporangiales</taxon>
        <taxon>Thermomonosporaceae</taxon>
        <taxon>Actinoallomurus</taxon>
    </lineage>
</organism>
<dbReference type="Proteomes" id="UP001165074">
    <property type="component" value="Unassembled WGS sequence"/>
</dbReference>
<accession>A0A9W6S9S8</accession>
<proteinExistence type="predicted"/>
<protein>
    <submittedName>
        <fullName evidence="2">Uncharacterized protein</fullName>
    </submittedName>
</protein>
<gene>
    <name evidence="2" type="ORF">Airi02_062740</name>
</gene>
<keyword evidence="3" id="KW-1185">Reference proteome</keyword>
<name>A0A9W6S9S8_9ACTN</name>
<reference evidence="2" key="1">
    <citation type="submission" date="2023-03" db="EMBL/GenBank/DDBJ databases">
        <title>Actinoallomurus iriomotensis NBRC 103684.</title>
        <authorList>
            <person name="Ichikawa N."/>
            <person name="Sato H."/>
            <person name="Tonouchi N."/>
        </authorList>
    </citation>
    <scope>NUCLEOTIDE SEQUENCE</scope>
    <source>
        <strain evidence="2">NBRC 103684</strain>
    </source>
</reference>
<feature type="region of interest" description="Disordered" evidence="1">
    <location>
        <begin position="25"/>
        <end position="47"/>
    </location>
</feature>
<sequence length="82" mass="8700">MLFGMCVVMLVEFAEYALKPLAAVPPADDEGGTEDQQHSADRDDGGEVVGVKRSALVVRNGPYVVSADACPVVCRYGVLGMR</sequence>
<dbReference type="RefSeq" id="WP_285578124.1">
    <property type="nucleotide sequence ID" value="NZ_BSTK01000010.1"/>
</dbReference>
<feature type="compositionally biased region" description="Basic and acidic residues" evidence="1">
    <location>
        <begin position="35"/>
        <end position="45"/>
    </location>
</feature>
<evidence type="ECO:0000313" key="2">
    <source>
        <dbReference type="EMBL" id="GLY88345.1"/>
    </source>
</evidence>
<dbReference type="EMBL" id="BSTK01000010">
    <property type="protein sequence ID" value="GLY88345.1"/>
    <property type="molecule type" value="Genomic_DNA"/>
</dbReference>
<evidence type="ECO:0000256" key="1">
    <source>
        <dbReference type="SAM" id="MobiDB-lite"/>
    </source>
</evidence>
<dbReference type="AlphaFoldDB" id="A0A9W6S9S8"/>
<comment type="caution">
    <text evidence="2">The sequence shown here is derived from an EMBL/GenBank/DDBJ whole genome shotgun (WGS) entry which is preliminary data.</text>
</comment>